<dbReference type="AlphaFoldDB" id="A6DLD1"/>
<comment type="subcellular location">
    <subcellularLocation>
        <location evidence="3 11">Cytoplasm</location>
    </subcellularLocation>
</comment>
<evidence type="ECO:0000313" key="13">
    <source>
        <dbReference type="EMBL" id="EDM27733.1"/>
    </source>
</evidence>
<dbReference type="NCBIfam" id="NF002636">
    <property type="entry name" value="PRK02304.1-5"/>
    <property type="match status" value="1"/>
</dbReference>
<protein>
    <recommendedName>
        <fullName evidence="6 11">Adenine phosphoribosyltransferase</fullName>
        <shortName evidence="11">APRT</shortName>
        <ecNumber evidence="6 11">2.4.2.7</ecNumber>
    </recommendedName>
</protein>
<dbReference type="GO" id="GO:0044209">
    <property type="term" value="P:AMP salvage"/>
    <property type="evidence" value="ECO:0007669"/>
    <property type="project" value="UniProtKB-UniRule"/>
</dbReference>
<evidence type="ECO:0000256" key="4">
    <source>
        <dbReference type="ARBA" id="ARBA00004659"/>
    </source>
</evidence>
<dbReference type="PANTHER" id="PTHR32315">
    <property type="entry name" value="ADENINE PHOSPHORIBOSYLTRANSFERASE"/>
    <property type="match status" value="1"/>
</dbReference>
<evidence type="ECO:0000256" key="3">
    <source>
        <dbReference type="ARBA" id="ARBA00004496"/>
    </source>
</evidence>
<reference evidence="13 14" key="1">
    <citation type="journal article" date="2010" name="J. Bacteriol.">
        <title>Genome sequence of Lentisphaera araneosa HTCC2155T, the type species of the order Lentisphaerales in the phylum Lentisphaerae.</title>
        <authorList>
            <person name="Thrash J.C."/>
            <person name="Cho J.C."/>
            <person name="Vergin K.L."/>
            <person name="Morris R.M."/>
            <person name="Giovannoni S.J."/>
        </authorList>
    </citation>
    <scope>NUCLEOTIDE SEQUENCE [LARGE SCALE GENOMIC DNA]</scope>
    <source>
        <strain evidence="13 14">HTCC2155</strain>
    </source>
</reference>
<organism evidence="13 14">
    <name type="scientific">Lentisphaera araneosa HTCC2155</name>
    <dbReference type="NCBI Taxonomy" id="313628"/>
    <lineage>
        <taxon>Bacteria</taxon>
        <taxon>Pseudomonadati</taxon>
        <taxon>Lentisphaerota</taxon>
        <taxon>Lentisphaeria</taxon>
        <taxon>Lentisphaerales</taxon>
        <taxon>Lentisphaeraceae</taxon>
        <taxon>Lentisphaera</taxon>
    </lineage>
</organism>
<comment type="catalytic activity">
    <reaction evidence="1 11">
        <text>AMP + diphosphate = 5-phospho-alpha-D-ribose 1-diphosphate + adenine</text>
        <dbReference type="Rhea" id="RHEA:16609"/>
        <dbReference type="ChEBI" id="CHEBI:16708"/>
        <dbReference type="ChEBI" id="CHEBI:33019"/>
        <dbReference type="ChEBI" id="CHEBI:58017"/>
        <dbReference type="ChEBI" id="CHEBI:456215"/>
        <dbReference type="EC" id="2.4.2.7"/>
    </reaction>
</comment>
<dbReference type="InterPro" id="IPR050054">
    <property type="entry name" value="UPRTase/APRTase"/>
</dbReference>
<dbReference type="Gene3D" id="3.40.50.2020">
    <property type="match status" value="1"/>
</dbReference>
<evidence type="ECO:0000313" key="14">
    <source>
        <dbReference type="Proteomes" id="UP000004947"/>
    </source>
</evidence>
<dbReference type="SUPFAM" id="SSF53271">
    <property type="entry name" value="PRTase-like"/>
    <property type="match status" value="1"/>
</dbReference>
<keyword evidence="14" id="KW-1185">Reference proteome</keyword>
<dbReference type="FunFam" id="3.40.50.2020:FF:000021">
    <property type="entry name" value="Adenine phosphoribosyltransferase"/>
    <property type="match status" value="1"/>
</dbReference>
<comment type="subunit">
    <text evidence="11">Homodimer.</text>
</comment>
<evidence type="ECO:0000259" key="12">
    <source>
        <dbReference type="Pfam" id="PF00156"/>
    </source>
</evidence>
<accession>A6DLD1</accession>
<dbReference type="GO" id="GO:0006166">
    <property type="term" value="P:purine ribonucleoside salvage"/>
    <property type="evidence" value="ECO:0007669"/>
    <property type="project" value="UniProtKB-UniRule"/>
</dbReference>
<keyword evidence="10 11" id="KW-0660">Purine salvage</keyword>
<evidence type="ECO:0000256" key="8">
    <source>
        <dbReference type="ARBA" id="ARBA00022676"/>
    </source>
</evidence>
<dbReference type="Proteomes" id="UP000004947">
    <property type="component" value="Unassembled WGS sequence"/>
</dbReference>
<evidence type="ECO:0000256" key="11">
    <source>
        <dbReference type="HAMAP-Rule" id="MF_00004"/>
    </source>
</evidence>
<dbReference type="HAMAP" id="MF_00004">
    <property type="entry name" value="Aden_phosphoribosyltr"/>
    <property type="match status" value="1"/>
</dbReference>
<dbReference type="GO" id="GO:0006168">
    <property type="term" value="P:adenine salvage"/>
    <property type="evidence" value="ECO:0007669"/>
    <property type="project" value="InterPro"/>
</dbReference>
<comment type="pathway">
    <text evidence="4 11">Purine metabolism; AMP biosynthesis via salvage pathway; AMP from adenine: step 1/1.</text>
</comment>
<evidence type="ECO:0000256" key="1">
    <source>
        <dbReference type="ARBA" id="ARBA00000868"/>
    </source>
</evidence>
<evidence type="ECO:0000256" key="6">
    <source>
        <dbReference type="ARBA" id="ARBA00011893"/>
    </source>
</evidence>
<dbReference type="InterPro" id="IPR005764">
    <property type="entry name" value="Ade_phspho_trans"/>
</dbReference>
<comment type="function">
    <text evidence="2 11">Catalyzes a salvage reaction resulting in the formation of AMP, that is energically less costly than de novo synthesis.</text>
</comment>
<name>A6DLD1_9BACT</name>
<sequence length="195" mass="21397">MFFCNFVWCRCLKIKYKINLGKRMSEDFSSCLRDIPDFPSPGIIFKDISPLLANPQKFTAVIEAMAKLVKDKEIDYLLGIDSRGFIFAAALAQKLNLGMVMARKPGKLPGDVVSQSYELEYGTATLEIQTDAFKAGDRVLIIDDVLATGGTARAAGDLVEKMGAQTAGFAFFVELEFLNGKQVLDSSSVTSLVKF</sequence>
<dbReference type="GO" id="GO:0005737">
    <property type="term" value="C:cytoplasm"/>
    <property type="evidence" value="ECO:0007669"/>
    <property type="project" value="UniProtKB-SubCell"/>
</dbReference>
<comment type="caution">
    <text evidence="13">The sequence shown here is derived from an EMBL/GenBank/DDBJ whole genome shotgun (WGS) entry which is preliminary data.</text>
</comment>
<dbReference type="Pfam" id="PF00156">
    <property type="entry name" value="Pribosyltran"/>
    <property type="match status" value="1"/>
</dbReference>
<dbReference type="InterPro" id="IPR000836">
    <property type="entry name" value="PRTase_dom"/>
</dbReference>
<dbReference type="NCBIfam" id="NF002634">
    <property type="entry name" value="PRK02304.1-3"/>
    <property type="match status" value="1"/>
</dbReference>
<dbReference type="EC" id="2.4.2.7" evidence="6 11"/>
<feature type="domain" description="Phosphoribosyltransferase" evidence="12">
    <location>
        <begin position="51"/>
        <end position="173"/>
    </location>
</feature>
<dbReference type="PANTHER" id="PTHR32315:SF3">
    <property type="entry name" value="ADENINE PHOSPHORIBOSYLTRANSFERASE"/>
    <property type="match status" value="1"/>
</dbReference>
<keyword evidence="8 11" id="KW-0328">Glycosyltransferase</keyword>
<dbReference type="InterPro" id="IPR029057">
    <property type="entry name" value="PRTase-like"/>
</dbReference>
<dbReference type="NCBIfam" id="TIGR01090">
    <property type="entry name" value="apt"/>
    <property type="match status" value="1"/>
</dbReference>
<evidence type="ECO:0000256" key="7">
    <source>
        <dbReference type="ARBA" id="ARBA00022490"/>
    </source>
</evidence>
<dbReference type="GO" id="GO:0003999">
    <property type="term" value="F:adenine phosphoribosyltransferase activity"/>
    <property type="evidence" value="ECO:0007669"/>
    <property type="project" value="UniProtKB-UniRule"/>
</dbReference>
<dbReference type="UniPathway" id="UPA00588">
    <property type="reaction ID" value="UER00646"/>
</dbReference>
<dbReference type="GO" id="GO:0016208">
    <property type="term" value="F:AMP binding"/>
    <property type="evidence" value="ECO:0007669"/>
    <property type="project" value="TreeGrafter"/>
</dbReference>
<gene>
    <name evidence="11" type="primary">apt</name>
    <name evidence="13" type="ORF">LNTAR_21043</name>
</gene>
<dbReference type="eggNOG" id="COG0503">
    <property type="taxonomic scope" value="Bacteria"/>
</dbReference>
<dbReference type="CDD" id="cd06223">
    <property type="entry name" value="PRTases_typeI"/>
    <property type="match status" value="1"/>
</dbReference>
<evidence type="ECO:0000256" key="10">
    <source>
        <dbReference type="ARBA" id="ARBA00022726"/>
    </source>
</evidence>
<proteinExistence type="inferred from homology"/>
<dbReference type="EMBL" id="ABCK01000008">
    <property type="protein sequence ID" value="EDM27733.1"/>
    <property type="molecule type" value="Genomic_DNA"/>
</dbReference>
<evidence type="ECO:0000256" key="2">
    <source>
        <dbReference type="ARBA" id="ARBA00003968"/>
    </source>
</evidence>
<evidence type="ECO:0000256" key="5">
    <source>
        <dbReference type="ARBA" id="ARBA00008391"/>
    </source>
</evidence>
<dbReference type="STRING" id="313628.LNTAR_21043"/>
<keyword evidence="7 11" id="KW-0963">Cytoplasm</keyword>
<evidence type="ECO:0000256" key="9">
    <source>
        <dbReference type="ARBA" id="ARBA00022679"/>
    </source>
</evidence>
<keyword evidence="9 11" id="KW-0808">Transferase</keyword>
<dbReference type="GO" id="GO:0002055">
    <property type="term" value="F:adenine binding"/>
    <property type="evidence" value="ECO:0007669"/>
    <property type="project" value="TreeGrafter"/>
</dbReference>
<comment type="similarity">
    <text evidence="5 11">Belongs to the purine/pyrimidine phosphoribosyltransferase family.</text>
</comment>